<reference evidence="4" key="1">
    <citation type="journal article" date="2021" name="Syst. Appl. Microbiol.">
        <title>Roseomonas hellenica sp. nov., isolated from roots of wild-growing Alkanna tinctoria.</title>
        <authorList>
            <person name="Rat A."/>
            <person name="Naranjo H.D."/>
            <person name="Lebbe L."/>
            <person name="Cnockaert M."/>
            <person name="Krigas N."/>
            <person name="Grigoriadou K."/>
            <person name="Maloupa E."/>
            <person name="Willems A."/>
        </authorList>
    </citation>
    <scope>NUCLEOTIDE SEQUENCE [LARGE SCALE GENOMIC DNA]</scope>
    <source>
        <strain evidence="4">LMG 31523</strain>
    </source>
</reference>
<keyword evidence="4" id="KW-1185">Reference proteome</keyword>
<dbReference type="Proteomes" id="UP001196870">
    <property type="component" value="Unassembled WGS sequence"/>
</dbReference>
<keyword evidence="2" id="KW-0560">Oxidoreductase</keyword>
<dbReference type="PANTHER" id="PTHR11091:SF0">
    <property type="entry name" value="MALATE DEHYDROGENASE"/>
    <property type="match status" value="1"/>
</dbReference>
<evidence type="ECO:0000313" key="3">
    <source>
        <dbReference type="EMBL" id="MBR0664540.1"/>
    </source>
</evidence>
<dbReference type="InterPro" id="IPR036111">
    <property type="entry name" value="Mal/L-sulfo/L-lacto_DH-like_sf"/>
</dbReference>
<comment type="caution">
    <text evidence="3">The sequence shown here is derived from an EMBL/GenBank/DDBJ whole genome shotgun (WGS) entry which is preliminary data.</text>
</comment>
<gene>
    <name evidence="3" type="ORF">GXW71_09270</name>
</gene>
<protein>
    <submittedName>
        <fullName evidence="3">Ldh family oxidoreductase</fullName>
    </submittedName>
</protein>
<dbReference type="InterPro" id="IPR003767">
    <property type="entry name" value="Malate/L-lactate_DH-like"/>
</dbReference>
<dbReference type="Pfam" id="PF02615">
    <property type="entry name" value="Ldh_2"/>
    <property type="match status" value="1"/>
</dbReference>
<dbReference type="PANTHER" id="PTHR11091">
    <property type="entry name" value="OXIDOREDUCTASE-RELATED"/>
    <property type="match status" value="1"/>
</dbReference>
<evidence type="ECO:0000256" key="1">
    <source>
        <dbReference type="ARBA" id="ARBA00006056"/>
    </source>
</evidence>
<dbReference type="SUPFAM" id="SSF89733">
    <property type="entry name" value="L-sulfolactate dehydrogenase-like"/>
    <property type="match status" value="1"/>
</dbReference>
<accession>A0ABS5EW65</accession>
<dbReference type="InterPro" id="IPR043144">
    <property type="entry name" value="Mal/L-sulf/L-lact_DH-like_ah"/>
</dbReference>
<dbReference type="Gene3D" id="1.10.1530.10">
    <property type="match status" value="1"/>
</dbReference>
<proteinExistence type="inferred from homology"/>
<sequence>MPAETCRAQIVAVLTAWGMDPALIATTAEVMIETDLAGVDSHGISMLMDYDDSRRKGKLNLAARPRVVRENPVTALVDADAGLGHPAAVFGMELAIGKAKAAGVGVVTVRNSHHFGAAGYYAEMAAQQGLVGFVTSATRTISVVPTRAAVPVLGTNPIAFAAPAKRNRAFRLDMATSTTAANKVKVYDLQGKALPAGWVLDGKGNPVTDAAEAWDTIKNRDEGGLTPVGGTAAMASHKGYGLGMMVHILGGVLSGASFSPLRVKTQRPQDPDNLGHFFMALNPEAFRDEGEFEADLDDAIDVLHATTPADPALPVLVPGDPEAASRAARLRDGIPVPGTLVAKIRDICAGCGAQFVLA</sequence>
<comment type="similarity">
    <text evidence="1">Belongs to the LDH2/MDH2 oxidoreductase family.</text>
</comment>
<evidence type="ECO:0000256" key="2">
    <source>
        <dbReference type="ARBA" id="ARBA00023002"/>
    </source>
</evidence>
<dbReference type="Gene3D" id="3.30.1370.60">
    <property type="entry name" value="Hypothetical oxidoreductase yiak, domain 2"/>
    <property type="match status" value="1"/>
</dbReference>
<dbReference type="EMBL" id="JAAGBB010000009">
    <property type="protein sequence ID" value="MBR0664540.1"/>
    <property type="molecule type" value="Genomic_DNA"/>
</dbReference>
<name>A0ABS5EW65_9PROT</name>
<evidence type="ECO:0000313" key="4">
    <source>
        <dbReference type="Proteomes" id="UP001196870"/>
    </source>
</evidence>
<dbReference type="InterPro" id="IPR043143">
    <property type="entry name" value="Mal/L-sulf/L-lact_DH-like_NADP"/>
</dbReference>
<organism evidence="3 4">
    <name type="scientific">Plastoroseomonas hellenica</name>
    <dbReference type="NCBI Taxonomy" id="2687306"/>
    <lineage>
        <taxon>Bacteria</taxon>
        <taxon>Pseudomonadati</taxon>
        <taxon>Pseudomonadota</taxon>
        <taxon>Alphaproteobacteria</taxon>
        <taxon>Acetobacterales</taxon>
        <taxon>Acetobacteraceae</taxon>
        <taxon>Plastoroseomonas</taxon>
    </lineage>
</organism>